<evidence type="ECO:0000313" key="8">
    <source>
        <dbReference type="EMBL" id="GMR41123.1"/>
    </source>
</evidence>
<proteinExistence type="predicted"/>
<feature type="repeat" description="HEAT" evidence="5">
    <location>
        <begin position="163"/>
        <end position="200"/>
    </location>
</feature>
<sequence>MSWLAPLLERNSGDPRARLELGGEMLERMRVSRLPADSGLLNDFCDLCVQWISASNYKVALMAFDLLEVAVQESGEVLASFVLDRSPAIVERLGDSKSSVRDASASLLNRLAYAPRSSPQILLDKLAPGLTHRQWLVRTGSMGVFCSILEECRDAVEGHTMRLIPTFSKLLADPNAEVREAAAKTLAHVFAVIGPSAEASCRTKGLIPEAKLNLLAARARELAIRSISNTLNNFNGDRHSPCTPGGSKPPSVPSRYSNYNMAFKAPHPPSNGRSSGGAHEEQENRKVGGMSTVPRSSSGTIRRVAPSGASIGAVNEDDFRKNFKADIKITIFDERTLRDEMAKARNCMGDDKQDWSKRSNALKIFRGLYQNGGRDFEDTYLQEVLQSEEALVFSVKDLRSQVCKEACVTVSYLSEELGAGILRLAESLLPPLINLIQNSAKVMSTSGILAAIFLVRNVQHPKLIPIILSGLSSKSKEIRRETQSMLGLVLDWDAKKVEKSIPQIVDAIKAGLGDADPGARTNARGAYSKLECGFPRSAEMLYKSLDPSKQRALAGGTASQSSSTQSIVSEKDGLAFNHRPGTFGLQKQKAYFGGRSTSEIDPAAARRAGMTPQRRILPGGVAGAMQRKMMTPVGSSLSRVGLPPAGSAGSNRMLRSTTPSANPLLFAGSGSPGSNGAGSASQPGSRSTSPSALHTRIPNPARGVGMGGRGVAVSPRKSNGATSRDASPLRRAPSRGYDLTDGARKFSLDFDDSYVATPTRSVSLGGNNSASPRSVESAAVTDALRAASSSAPNERKDGLNSLKACIQSPSPLDAHNIIKIREMLTKMLADGNTKFLAPALDLLECFVLSYHGELADWLPPLLTKLISKQANEILPMMQSHLSRTLAVVRSSFAAQRQLDAISKAIKNPVSVFNTKVRGAILTYMHELVTGANGQLVVDSDDIRLAVSKVLSWAVDPKCAAIVGHCEQLVLDLFHANEAGFSSLMDRLAPDEKEYARRLCRARSNSSAHDDLIQVTAQINDFVLSSSRSPINHSPAPFRSSSSSPAAGAAAAATSPSVLSPLAQQPSAAGAAGSYAASGNIAVIKPSTKQPSTVSAVPRDSVATTISDLSDLKVKYGSMTLHLRDDLPAQQEFIAKCRDEIGDSSRPADQTRALQALHTMISEGSFTLWDANFKPLLLSVFGILSDASVCEDAMRLALKLMTKICLAQAARLNTNAEACVLKVLDVGANGDWGTQVTVAAEECARTLATHLPPQVVIRVLNPIVEAEEEGARKALALKMLPTLVEHLDADELQGYLPDVVPGVVQAYNVGRESSVRKAAVFALVALHNKLGHAALQPYVAVLEPARMRLMEVYIGRSQTASNHF</sequence>
<evidence type="ECO:0000313" key="9">
    <source>
        <dbReference type="Proteomes" id="UP001328107"/>
    </source>
</evidence>
<feature type="region of interest" description="Disordered" evidence="6">
    <location>
        <begin position="261"/>
        <end position="303"/>
    </location>
</feature>
<dbReference type="PANTHER" id="PTHR21567:SF9">
    <property type="entry name" value="CLIP-ASSOCIATING PROTEIN"/>
    <property type="match status" value="1"/>
</dbReference>
<dbReference type="InterPro" id="IPR016024">
    <property type="entry name" value="ARM-type_fold"/>
</dbReference>
<name>A0AAN4ZH37_9BILA</name>
<dbReference type="GO" id="GO:0008017">
    <property type="term" value="F:microtubule binding"/>
    <property type="evidence" value="ECO:0007669"/>
    <property type="project" value="TreeGrafter"/>
</dbReference>
<dbReference type="SUPFAM" id="SSF48371">
    <property type="entry name" value="ARM repeat"/>
    <property type="match status" value="2"/>
</dbReference>
<dbReference type="Proteomes" id="UP001328107">
    <property type="component" value="Unassembled WGS sequence"/>
</dbReference>
<feature type="compositionally biased region" description="Polar residues" evidence="6">
    <location>
        <begin position="716"/>
        <end position="725"/>
    </location>
</feature>
<dbReference type="Gene3D" id="1.25.10.10">
    <property type="entry name" value="Leucine-rich Repeat Variant"/>
    <property type="match status" value="4"/>
</dbReference>
<feature type="domain" description="TOG" evidence="7">
    <location>
        <begin position="1"/>
        <end position="228"/>
    </location>
</feature>
<comment type="subcellular location">
    <subcellularLocation>
        <location evidence="1">Cytoplasm</location>
        <location evidence="1">Cytoskeleton</location>
    </subcellularLocation>
</comment>
<feature type="domain" description="TOG" evidence="7">
    <location>
        <begin position="333"/>
        <end position="566"/>
    </location>
</feature>
<dbReference type="GO" id="GO:0005876">
    <property type="term" value="C:spindle microtubule"/>
    <property type="evidence" value="ECO:0007669"/>
    <property type="project" value="TreeGrafter"/>
</dbReference>
<dbReference type="InterPro" id="IPR024395">
    <property type="entry name" value="CLASP_N_dom"/>
</dbReference>
<dbReference type="InterPro" id="IPR011989">
    <property type="entry name" value="ARM-like"/>
</dbReference>
<keyword evidence="2" id="KW-0963">Cytoplasm</keyword>
<keyword evidence="3" id="KW-0677">Repeat</keyword>
<dbReference type="InterPro" id="IPR034085">
    <property type="entry name" value="TOG"/>
</dbReference>
<feature type="domain" description="TOG" evidence="7">
    <location>
        <begin position="1125"/>
        <end position="1361"/>
    </location>
</feature>
<feature type="region of interest" description="Disordered" evidence="6">
    <location>
        <begin position="603"/>
        <end position="741"/>
    </location>
</feature>
<dbReference type="InterPro" id="IPR000357">
    <property type="entry name" value="HEAT"/>
</dbReference>
<dbReference type="Pfam" id="PF12348">
    <property type="entry name" value="CLASP_N"/>
    <property type="match status" value="1"/>
</dbReference>
<dbReference type="PROSITE" id="PS50077">
    <property type="entry name" value="HEAT_REPEAT"/>
    <property type="match status" value="1"/>
</dbReference>
<reference evidence="9" key="1">
    <citation type="submission" date="2022-10" db="EMBL/GenBank/DDBJ databases">
        <title>Genome assembly of Pristionchus species.</title>
        <authorList>
            <person name="Yoshida K."/>
            <person name="Sommer R.J."/>
        </authorList>
    </citation>
    <scope>NUCLEOTIDE SEQUENCE [LARGE SCALE GENOMIC DNA]</scope>
    <source>
        <strain evidence="9">RS5460</strain>
    </source>
</reference>
<evidence type="ECO:0000256" key="1">
    <source>
        <dbReference type="ARBA" id="ARBA00004245"/>
    </source>
</evidence>
<gene>
    <name evidence="8" type="ORF">PMAYCL1PPCAC_11318</name>
</gene>
<dbReference type="GO" id="GO:0000776">
    <property type="term" value="C:kinetochore"/>
    <property type="evidence" value="ECO:0007669"/>
    <property type="project" value="TreeGrafter"/>
</dbReference>
<evidence type="ECO:0000259" key="7">
    <source>
        <dbReference type="SMART" id="SM01349"/>
    </source>
</evidence>
<dbReference type="SMART" id="SM01349">
    <property type="entry name" value="TOG"/>
    <property type="match status" value="3"/>
</dbReference>
<dbReference type="GO" id="GO:0072686">
    <property type="term" value="C:mitotic spindle"/>
    <property type="evidence" value="ECO:0007669"/>
    <property type="project" value="TreeGrafter"/>
</dbReference>
<dbReference type="GO" id="GO:0040001">
    <property type="term" value="P:establishment of mitotic spindle localization"/>
    <property type="evidence" value="ECO:0007669"/>
    <property type="project" value="TreeGrafter"/>
</dbReference>
<dbReference type="EMBL" id="BTRK01000003">
    <property type="protein sequence ID" value="GMR41123.1"/>
    <property type="molecule type" value="Genomic_DNA"/>
</dbReference>
<evidence type="ECO:0000256" key="6">
    <source>
        <dbReference type="SAM" id="MobiDB-lite"/>
    </source>
</evidence>
<dbReference type="GO" id="GO:1902903">
    <property type="term" value="P:regulation of supramolecular fiber organization"/>
    <property type="evidence" value="ECO:0007669"/>
    <property type="project" value="UniProtKB-ARBA"/>
</dbReference>
<dbReference type="InterPro" id="IPR021133">
    <property type="entry name" value="HEAT_type_2"/>
</dbReference>
<feature type="region of interest" description="Disordered" evidence="6">
    <location>
        <begin position="235"/>
        <end position="254"/>
    </location>
</feature>
<keyword evidence="4" id="KW-0206">Cytoskeleton</keyword>
<protein>
    <recommendedName>
        <fullName evidence="7">TOG domain-containing protein</fullName>
    </recommendedName>
</protein>
<dbReference type="PANTHER" id="PTHR21567">
    <property type="entry name" value="CLASP"/>
    <property type="match status" value="1"/>
</dbReference>
<dbReference type="GO" id="GO:0031110">
    <property type="term" value="P:regulation of microtubule polymerization or depolymerization"/>
    <property type="evidence" value="ECO:0007669"/>
    <property type="project" value="UniProtKB-ARBA"/>
</dbReference>
<evidence type="ECO:0000256" key="3">
    <source>
        <dbReference type="ARBA" id="ARBA00022737"/>
    </source>
</evidence>
<comment type="caution">
    <text evidence="8">The sequence shown here is derived from an EMBL/GenBank/DDBJ whole genome shotgun (WGS) entry which is preliminary data.</text>
</comment>
<dbReference type="GO" id="GO:0005881">
    <property type="term" value="C:cytoplasmic microtubule"/>
    <property type="evidence" value="ECO:0007669"/>
    <property type="project" value="TreeGrafter"/>
</dbReference>
<evidence type="ECO:0000256" key="2">
    <source>
        <dbReference type="ARBA" id="ARBA00022490"/>
    </source>
</evidence>
<keyword evidence="9" id="KW-1185">Reference proteome</keyword>
<dbReference type="Pfam" id="PF02985">
    <property type="entry name" value="HEAT"/>
    <property type="match status" value="1"/>
</dbReference>
<dbReference type="GO" id="GO:0005815">
    <property type="term" value="C:microtubule organizing center"/>
    <property type="evidence" value="ECO:0007669"/>
    <property type="project" value="TreeGrafter"/>
</dbReference>
<evidence type="ECO:0000256" key="5">
    <source>
        <dbReference type="PROSITE-ProRule" id="PRU00103"/>
    </source>
</evidence>
<dbReference type="GO" id="GO:0090307">
    <property type="term" value="P:mitotic spindle assembly"/>
    <property type="evidence" value="ECO:0007669"/>
    <property type="project" value="TreeGrafter"/>
</dbReference>
<organism evidence="8 9">
    <name type="scientific">Pristionchus mayeri</name>
    <dbReference type="NCBI Taxonomy" id="1317129"/>
    <lineage>
        <taxon>Eukaryota</taxon>
        <taxon>Metazoa</taxon>
        <taxon>Ecdysozoa</taxon>
        <taxon>Nematoda</taxon>
        <taxon>Chromadorea</taxon>
        <taxon>Rhabditida</taxon>
        <taxon>Rhabditina</taxon>
        <taxon>Diplogasteromorpha</taxon>
        <taxon>Diplogasteroidea</taxon>
        <taxon>Neodiplogasteridae</taxon>
        <taxon>Pristionchus</taxon>
    </lineage>
</organism>
<feature type="compositionally biased region" description="Polar residues" evidence="6">
    <location>
        <begin position="648"/>
        <end position="661"/>
    </location>
</feature>
<accession>A0AAN4ZH37</accession>
<dbReference type="GO" id="GO:0045180">
    <property type="term" value="C:basal cortex"/>
    <property type="evidence" value="ECO:0007669"/>
    <property type="project" value="TreeGrafter"/>
</dbReference>
<evidence type="ECO:0000256" key="4">
    <source>
        <dbReference type="ARBA" id="ARBA00023212"/>
    </source>
</evidence>